<accession>A0A7C9VNY1</accession>
<comment type="caution">
    <text evidence="2">The sequence shown here is derived from an EMBL/GenBank/DDBJ whole genome shotgun (WGS) entry which is preliminary data.</text>
</comment>
<feature type="transmembrane region" description="Helical" evidence="1">
    <location>
        <begin position="95"/>
        <end position="115"/>
    </location>
</feature>
<dbReference type="AlphaFoldDB" id="A0A7C9VNY1"/>
<name>A0A7C9VNY1_9BRAD</name>
<evidence type="ECO:0000256" key="1">
    <source>
        <dbReference type="SAM" id="Phobius"/>
    </source>
</evidence>
<proteinExistence type="predicted"/>
<evidence type="ECO:0000313" key="3">
    <source>
        <dbReference type="Proteomes" id="UP000480266"/>
    </source>
</evidence>
<keyword evidence="1" id="KW-1133">Transmembrane helix</keyword>
<keyword evidence="1" id="KW-0472">Membrane</keyword>
<feature type="non-terminal residue" evidence="2">
    <location>
        <position position="117"/>
    </location>
</feature>
<evidence type="ECO:0000313" key="2">
    <source>
        <dbReference type="EMBL" id="NGX98052.1"/>
    </source>
</evidence>
<dbReference type="Proteomes" id="UP000480266">
    <property type="component" value="Unassembled WGS sequence"/>
</dbReference>
<reference evidence="2" key="1">
    <citation type="submission" date="2020-02" db="EMBL/GenBank/DDBJ databases">
        <title>Draft genome sequence of Candidatus Afipia apatlaquensis IBT-C3, a potential strain for decolorization of textile dyes.</title>
        <authorList>
            <person name="Sanchez-Reyes A."/>
            <person name="Breton-Deval L."/>
            <person name="Mangelson H."/>
            <person name="Sanchez-Flores A."/>
        </authorList>
    </citation>
    <scope>NUCLEOTIDE SEQUENCE [LARGE SCALE GENOMIC DNA]</scope>
    <source>
        <strain evidence="2">IBT-C3</strain>
    </source>
</reference>
<feature type="transmembrane region" description="Helical" evidence="1">
    <location>
        <begin position="37"/>
        <end position="57"/>
    </location>
</feature>
<organism evidence="2 3">
    <name type="scientific">Candidatus Afipia apatlaquensis</name>
    <dbReference type="NCBI Taxonomy" id="2712852"/>
    <lineage>
        <taxon>Bacteria</taxon>
        <taxon>Pseudomonadati</taxon>
        <taxon>Pseudomonadota</taxon>
        <taxon>Alphaproteobacteria</taxon>
        <taxon>Hyphomicrobiales</taxon>
        <taxon>Nitrobacteraceae</taxon>
        <taxon>Afipia</taxon>
    </lineage>
</organism>
<keyword evidence="3" id="KW-1185">Reference proteome</keyword>
<sequence>MTDSVSGGLDISGRNLAGAGLGERLKRCALWISRRNVFDLASCTALIALVVLAIWTFQDYAISNDEGVQHRYGELIIAYYKSGFTDQSLFKLDNLYLYGGLFDLLGLGLSAIIPVDQ</sequence>
<dbReference type="EMBL" id="JAAMRR010001189">
    <property type="protein sequence ID" value="NGX98052.1"/>
    <property type="molecule type" value="Genomic_DNA"/>
</dbReference>
<keyword evidence="1" id="KW-0812">Transmembrane</keyword>
<protein>
    <submittedName>
        <fullName evidence="2">Uncharacterized protein</fullName>
    </submittedName>
</protein>
<gene>
    <name evidence="2" type="ORF">G4V63_23455</name>
</gene>